<keyword evidence="2" id="KW-0812">Transmembrane</keyword>
<dbReference type="AlphaFoldDB" id="A0AAF0ITU1"/>
<evidence type="ECO:0000256" key="2">
    <source>
        <dbReference type="SAM" id="Phobius"/>
    </source>
</evidence>
<accession>A0AAF0ITU1</accession>
<feature type="compositionally biased region" description="Polar residues" evidence="1">
    <location>
        <begin position="9"/>
        <end position="33"/>
    </location>
</feature>
<evidence type="ECO:0000313" key="3">
    <source>
        <dbReference type="EMBL" id="WFD03768.1"/>
    </source>
</evidence>
<evidence type="ECO:0000313" key="4">
    <source>
        <dbReference type="Proteomes" id="UP001214603"/>
    </source>
</evidence>
<feature type="transmembrane region" description="Helical" evidence="2">
    <location>
        <begin position="214"/>
        <end position="234"/>
    </location>
</feature>
<sequence>MSMHGESLGTHNNGSYPASEEQWMQPTGYTYPNQEDAASAWAIQSDEESEPESEEEDWDVYRDFNNMNQSDKEEPIPMQPAPQRDQNSLPSRRAMAGIPRRNMQQMPPQLVSFHDVGGMYPATLSNQHIHDMQRGEFEPARGHSFASDDAKPFAYDLGESTLELAPLGAEYTSEERERMTRKAQRRHWKYSQLGAFDSWLRGYKPLCGWFGPHVAVFLIFGFVIFLGILLYFVVPRVPDVTLGMNQPLAAAGNVSAMRITGQPTGFTMNGTLAVRFDNSDGWIPSRLKTVNAVVKFKPAKTKVGEGTLKGKSVAGRKSTQLHIPISFNYHSLNETGDDTQLAFQKACAHPCTYID</sequence>
<proteinExistence type="predicted"/>
<protein>
    <submittedName>
        <fullName evidence="3">Uncharacterized protein</fullName>
    </submittedName>
</protein>
<feature type="compositionally biased region" description="Acidic residues" evidence="1">
    <location>
        <begin position="45"/>
        <end position="58"/>
    </location>
</feature>
<keyword evidence="2" id="KW-1133">Transmembrane helix</keyword>
<keyword evidence="2" id="KW-0472">Membrane</keyword>
<reference evidence="3" key="1">
    <citation type="submission" date="2023-03" db="EMBL/GenBank/DDBJ databases">
        <title>Mating type loci evolution in Malassezia.</title>
        <authorList>
            <person name="Coelho M.A."/>
        </authorList>
    </citation>
    <scope>NUCLEOTIDE SEQUENCE</scope>
    <source>
        <strain evidence="3">CBS 7876</strain>
    </source>
</reference>
<feature type="region of interest" description="Disordered" evidence="1">
    <location>
        <begin position="1"/>
        <end position="89"/>
    </location>
</feature>
<name>A0AAF0ITU1_9BASI</name>
<organism evidence="3 4">
    <name type="scientific">Malassezia obtusa</name>
    <dbReference type="NCBI Taxonomy" id="76774"/>
    <lineage>
        <taxon>Eukaryota</taxon>
        <taxon>Fungi</taxon>
        <taxon>Dikarya</taxon>
        <taxon>Basidiomycota</taxon>
        <taxon>Ustilaginomycotina</taxon>
        <taxon>Malasseziomycetes</taxon>
        <taxon>Malasseziales</taxon>
        <taxon>Malasseziaceae</taxon>
        <taxon>Malassezia</taxon>
    </lineage>
</organism>
<dbReference type="Proteomes" id="UP001214603">
    <property type="component" value="Chromosome 5"/>
</dbReference>
<dbReference type="EMBL" id="CP119938">
    <property type="protein sequence ID" value="WFD03768.1"/>
    <property type="molecule type" value="Genomic_DNA"/>
</dbReference>
<keyword evidence="4" id="KW-1185">Reference proteome</keyword>
<gene>
    <name evidence="3" type="ORF">MOBT1_002462</name>
</gene>
<evidence type="ECO:0000256" key="1">
    <source>
        <dbReference type="SAM" id="MobiDB-lite"/>
    </source>
</evidence>